<name>A0AAE3UF16_9BACT</name>
<accession>A0AAE3UF16</accession>
<dbReference type="PROSITE" id="PS51257">
    <property type="entry name" value="PROKAR_LIPOPROTEIN"/>
    <property type="match status" value="1"/>
</dbReference>
<keyword evidence="1" id="KW-0472">Membrane</keyword>
<dbReference type="GO" id="GO:0070291">
    <property type="term" value="P:N-acylethanolamine metabolic process"/>
    <property type="evidence" value="ECO:0007669"/>
    <property type="project" value="TreeGrafter"/>
</dbReference>
<dbReference type="Proteomes" id="UP001232063">
    <property type="component" value="Unassembled WGS sequence"/>
</dbReference>
<dbReference type="PROSITE" id="PS51704">
    <property type="entry name" value="GP_PDE"/>
    <property type="match status" value="1"/>
</dbReference>
<protein>
    <submittedName>
        <fullName evidence="3">Glycerophosphodiester phosphodiesterase family protein</fullName>
    </submittedName>
</protein>
<dbReference type="GO" id="GO:0006644">
    <property type="term" value="P:phospholipid metabolic process"/>
    <property type="evidence" value="ECO:0007669"/>
    <property type="project" value="TreeGrafter"/>
</dbReference>
<feature type="domain" description="GP-PDE" evidence="2">
    <location>
        <begin position="48"/>
        <end position="278"/>
    </location>
</feature>
<organism evidence="3 4">
    <name type="scientific">Xanthocytophaga agilis</name>
    <dbReference type="NCBI Taxonomy" id="3048010"/>
    <lineage>
        <taxon>Bacteria</taxon>
        <taxon>Pseudomonadati</taxon>
        <taxon>Bacteroidota</taxon>
        <taxon>Cytophagia</taxon>
        <taxon>Cytophagales</taxon>
        <taxon>Rhodocytophagaceae</taxon>
        <taxon>Xanthocytophaga</taxon>
    </lineage>
</organism>
<dbReference type="RefSeq" id="WP_314513991.1">
    <property type="nucleotide sequence ID" value="NZ_JASJOU010000008.1"/>
</dbReference>
<keyword evidence="1" id="KW-1133">Transmembrane helix</keyword>
<dbReference type="InterPro" id="IPR017946">
    <property type="entry name" value="PLC-like_Pdiesterase_TIM-brl"/>
</dbReference>
<dbReference type="SUPFAM" id="SSF51695">
    <property type="entry name" value="PLC-like phosphodiesterases"/>
    <property type="match status" value="1"/>
</dbReference>
<keyword evidence="1" id="KW-0812">Transmembrane</keyword>
<dbReference type="Pfam" id="PF03009">
    <property type="entry name" value="GDPD"/>
    <property type="match status" value="1"/>
</dbReference>
<dbReference type="Gene3D" id="3.20.20.190">
    <property type="entry name" value="Phosphatidylinositol (PI) phosphodiesterase"/>
    <property type="match status" value="1"/>
</dbReference>
<dbReference type="GO" id="GO:0006580">
    <property type="term" value="P:ethanolamine metabolic process"/>
    <property type="evidence" value="ECO:0007669"/>
    <property type="project" value="TreeGrafter"/>
</dbReference>
<evidence type="ECO:0000259" key="2">
    <source>
        <dbReference type="PROSITE" id="PS51704"/>
    </source>
</evidence>
<proteinExistence type="predicted"/>
<feature type="transmembrane region" description="Helical" evidence="1">
    <location>
        <begin position="12"/>
        <end position="33"/>
    </location>
</feature>
<dbReference type="PANTHER" id="PTHR46320">
    <property type="entry name" value="GLYCEROPHOSPHODIESTER PHOSPHODIESTERASE 1"/>
    <property type="match status" value="1"/>
</dbReference>
<keyword evidence="4" id="KW-1185">Reference proteome</keyword>
<evidence type="ECO:0000313" key="4">
    <source>
        <dbReference type="Proteomes" id="UP001232063"/>
    </source>
</evidence>
<dbReference type="EMBL" id="JASJOU010000008">
    <property type="protein sequence ID" value="MDJ1503368.1"/>
    <property type="molecule type" value="Genomic_DNA"/>
</dbReference>
<comment type="caution">
    <text evidence="3">The sequence shown here is derived from an EMBL/GenBank/DDBJ whole genome shotgun (WGS) entry which is preliminary data.</text>
</comment>
<dbReference type="GO" id="GO:0008889">
    <property type="term" value="F:glycerophosphodiester phosphodiesterase activity"/>
    <property type="evidence" value="ECO:0007669"/>
    <property type="project" value="TreeGrafter"/>
</dbReference>
<dbReference type="AlphaFoldDB" id="A0AAE3UF16"/>
<dbReference type="PANTHER" id="PTHR46320:SF1">
    <property type="entry name" value="GLYCEROPHOSPHODIESTER PHOSPHODIESTERASE 1"/>
    <property type="match status" value="1"/>
</dbReference>
<evidence type="ECO:0000256" key="1">
    <source>
        <dbReference type="SAM" id="Phobius"/>
    </source>
</evidence>
<reference evidence="3" key="1">
    <citation type="submission" date="2023-05" db="EMBL/GenBank/DDBJ databases">
        <authorList>
            <person name="Zhang X."/>
        </authorList>
    </citation>
    <scope>NUCLEOTIDE SEQUENCE</scope>
    <source>
        <strain evidence="3">BD1B2-1</strain>
    </source>
</reference>
<gene>
    <name evidence="3" type="ORF">QNI22_22050</name>
</gene>
<evidence type="ECO:0000313" key="3">
    <source>
        <dbReference type="EMBL" id="MDJ1503368.1"/>
    </source>
</evidence>
<dbReference type="GO" id="GO:0005886">
    <property type="term" value="C:plasma membrane"/>
    <property type="evidence" value="ECO:0007669"/>
    <property type="project" value="TreeGrafter"/>
</dbReference>
<dbReference type="CDD" id="cd08566">
    <property type="entry name" value="GDPD_AtGDE_like"/>
    <property type="match status" value="1"/>
</dbReference>
<dbReference type="InterPro" id="IPR030395">
    <property type="entry name" value="GP_PDE_dom"/>
</dbReference>
<sequence>MKYYHITCSIITLWNVLIAYLVTLTVFGCNGFPEKHKSVVFPSTRYPFIVIAHRGNHVNAPENSIQSLQEAIRVGADYVEIDIRTTKDGYLVIMHDASVHRTTNGEAKIAEMTLAQFKALKLKNDPFNQSPPTFEEILKEARGKINLYLDCKDVKPEQVKSLLNKYKMLGSVIVYTEPEEVQDWKKTMSSVPVMVSMPDSITSYDELKQWIVKNPVDILDGSVLFYTKENVAFLTKQGIKVWPDIQNPDEKPEQWQKAIDMGITALQTDRPEELIGYLKTLGKH</sequence>